<evidence type="ECO:0000256" key="8">
    <source>
        <dbReference type="SAM" id="Phobius"/>
    </source>
</evidence>
<dbReference type="PANTHER" id="PTHR23522:SF10">
    <property type="entry name" value="3-PHENYLPROPIONIC ACID TRANSPORTER-RELATED"/>
    <property type="match status" value="1"/>
</dbReference>
<keyword evidence="2" id="KW-0813">Transport</keyword>
<evidence type="ECO:0000256" key="6">
    <source>
        <dbReference type="ARBA" id="ARBA00022989"/>
    </source>
</evidence>
<keyword evidence="11" id="KW-1185">Reference proteome</keyword>
<evidence type="ECO:0000313" key="10">
    <source>
        <dbReference type="EMBL" id="OAS21592.1"/>
    </source>
</evidence>
<keyword evidence="6 8" id="KW-1133">Transmembrane helix</keyword>
<dbReference type="Pfam" id="PF12832">
    <property type="entry name" value="MFS_1_like"/>
    <property type="match status" value="1"/>
</dbReference>
<evidence type="ECO:0000256" key="7">
    <source>
        <dbReference type="ARBA" id="ARBA00023136"/>
    </source>
</evidence>
<dbReference type="Gene3D" id="1.20.1250.20">
    <property type="entry name" value="MFS general substrate transporter like domains"/>
    <property type="match status" value="2"/>
</dbReference>
<evidence type="ECO:0000313" key="11">
    <source>
        <dbReference type="Proteomes" id="UP000078454"/>
    </source>
</evidence>
<dbReference type="GO" id="GO:0005886">
    <property type="term" value="C:plasma membrane"/>
    <property type="evidence" value="ECO:0007669"/>
    <property type="project" value="UniProtKB-SubCell"/>
</dbReference>
<dbReference type="PIRSF" id="PIRSF004925">
    <property type="entry name" value="HcaT"/>
    <property type="match status" value="1"/>
</dbReference>
<feature type="transmembrane region" description="Helical" evidence="8">
    <location>
        <begin position="78"/>
        <end position="95"/>
    </location>
</feature>
<keyword evidence="7 8" id="KW-0472">Membrane</keyword>
<dbReference type="RefSeq" id="WP_068662453.1">
    <property type="nucleotide sequence ID" value="NZ_LYPB01000048.1"/>
</dbReference>
<evidence type="ECO:0000256" key="5">
    <source>
        <dbReference type="ARBA" id="ARBA00022692"/>
    </source>
</evidence>
<keyword evidence="5 8" id="KW-0812">Transmembrane</keyword>
<dbReference type="PANTHER" id="PTHR23522">
    <property type="entry name" value="BLL5896 PROTEIN"/>
    <property type="match status" value="1"/>
</dbReference>
<feature type="transmembrane region" description="Helical" evidence="8">
    <location>
        <begin position="137"/>
        <end position="158"/>
    </location>
</feature>
<proteinExistence type="predicted"/>
<feature type="transmembrane region" description="Helical" evidence="8">
    <location>
        <begin position="47"/>
        <end position="66"/>
    </location>
</feature>
<comment type="caution">
    <text evidence="10">The sequence shown here is derived from an EMBL/GenBank/DDBJ whole genome shotgun (WGS) entry which is preliminary data.</text>
</comment>
<feature type="transmembrane region" description="Helical" evidence="8">
    <location>
        <begin position="292"/>
        <end position="315"/>
    </location>
</feature>
<feature type="transmembrane region" description="Helical" evidence="8">
    <location>
        <begin position="267"/>
        <end position="286"/>
    </location>
</feature>
<name>A0A198AK23_9BACL</name>
<dbReference type="STRING" id="1850517.A8708_16845"/>
<dbReference type="AlphaFoldDB" id="A0A198AK23"/>
<feature type="transmembrane region" description="Helical" evidence="8">
    <location>
        <begin position="207"/>
        <end position="228"/>
    </location>
</feature>
<evidence type="ECO:0000256" key="4">
    <source>
        <dbReference type="ARBA" id="ARBA00022519"/>
    </source>
</evidence>
<dbReference type="InterPro" id="IPR036259">
    <property type="entry name" value="MFS_trans_sf"/>
</dbReference>
<accession>A0A198AK23</accession>
<evidence type="ECO:0000256" key="1">
    <source>
        <dbReference type="ARBA" id="ARBA00004429"/>
    </source>
</evidence>
<feature type="transmembrane region" description="Helical" evidence="8">
    <location>
        <begin position="164"/>
        <end position="186"/>
    </location>
</feature>
<dbReference type="InterPro" id="IPR026032">
    <property type="entry name" value="HcaT-like"/>
</dbReference>
<keyword evidence="4" id="KW-0997">Cell inner membrane</keyword>
<feature type="transmembrane region" description="Helical" evidence="8">
    <location>
        <begin position="101"/>
        <end position="125"/>
    </location>
</feature>
<feature type="transmembrane region" description="Helical" evidence="8">
    <location>
        <begin position="363"/>
        <end position="382"/>
    </location>
</feature>
<feature type="domain" description="Major facilitator superfamily associated" evidence="9">
    <location>
        <begin position="18"/>
        <end position="364"/>
    </location>
</feature>
<dbReference type="GO" id="GO:0015528">
    <property type="term" value="F:lactose:proton symporter activity"/>
    <property type="evidence" value="ECO:0007669"/>
    <property type="project" value="TreeGrafter"/>
</dbReference>
<dbReference type="SUPFAM" id="SSF103473">
    <property type="entry name" value="MFS general substrate transporter"/>
    <property type="match status" value="1"/>
</dbReference>
<feature type="transmembrane region" description="Helical" evidence="8">
    <location>
        <begin position="12"/>
        <end position="35"/>
    </location>
</feature>
<keyword evidence="3" id="KW-1003">Cell membrane</keyword>
<feature type="transmembrane region" description="Helical" evidence="8">
    <location>
        <begin position="240"/>
        <end position="260"/>
    </location>
</feature>
<reference evidence="10 11" key="1">
    <citation type="submission" date="2016-05" db="EMBL/GenBank/DDBJ databases">
        <title>Paenibacillus sp. 1ZS3-15 nov., isolated from the rhizosphere soil.</title>
        <authorList>
            <person name="Zhang X.X."/>
            <person name="Zhang J."/>
        </authorList>
    </citation>
    <scope>NUCLEOTIDE SEQUENCE [LARGE SCALE GENOMIC DNA]</scope>
    <source>
        <strain evidence="10 11">1ZS3-15</strain>
    </source>
</reference>
<evidence type="ECO:0000256" key="3">
    <source>
        <dbReference type="ARBA" id="ARBA00022475"/>
    </source>
</evidence>
<organism evidence="10 11">
    <name type="scientific">Paenibacillus oryzisoli</name>
    <dbReference type="NCBI Taxonomy" id="1850517"/>
    <lineage>
        <taxon>Bacteria</taxon>
        <taxon>Bacillati</taxon>
        <taxon>Bacillota</taxon>
        <taxon>Bacilli</taxon>
        <taxon>Bacillales</taxon>
        <taxon>Paenibacillaceae</taxon>
        <taxon>Paenibacillus</taxon>
    </lineage>
</organism>
<dbReference type="Proteomes" id="UP000078454">
    <property type="component" value="Unassembled WGS sequence"/>
</dbReference>
<protein>
    <submittedName>
        <fullName evidence="10">MFS transporter</fullName>
    </submittedName>
</protein>
<dbReference type="InterPro" id="IPR024989">
    <property type="entry name" value="MFS_assoc_dom"/>
</dbReference>
<gene>
    <name evidence="10" type="ORF">A8708_16845</name>
</gene>
<evidence type="ECO:0000259" key="9">
    <source>
        <dbReference type="Pfam" id="PF12832"/>
    </source>
</evidence>
<feature type="transmembrane region" description="Helical" evidence="8">
    <location>
        <begin position="336"/>
        <end position="357"/>
    </location>
</feature>
<sequence>MYIRKKGTATKLNAFLLFYVVIYMGNAVYGTFMPVYLNNAKFSQEQIGLLLSLGPLVAMIGQPIWGALGDRAKSKNHVLRLLIIGSGISVLLFPISHHFLFILVIICIFTLFQTSIFALSDAITLEELDRRPTWSFGIIRLGGTVGFAIMSLLFGFVAKSYINSMFPVYACTMAAALICLWQFPAAAGRPAHVIGQKFRELFKNGKLMYYISMNFIIQITLGYYYAFFPIYFKEMGGDSVLLGWSMTISSLSELPFLLFSAKILKRIPISIILLVAALASSLRWFLFSQIEVAHWLLPVQVLHGVIFIVLSVTIATIINREVPPEWKASGQTLNGLLSLGAARIIGSFIGGFMSAAYGMRQVFLYSSWLSMACVVVIGVVLFTRRKHKELGL</sequence>
<evidence type="ECO:0000256" key="2">
    <source>
        <dbReference type="ARBA" id="ARBA00022448"/>
    </source>
</evidence>
<comment type="subcellular location">
    <subcellularLocation>
        <location evidence="1">Cell inner membrane</location>
        <topology evidence="1">Multi-pass membrane protein</topology>
    </subcellularLocation>
</comment>
<dbReference type="EMBL" id="LYPB01000048">
    <property type="protein sequence ID" value="OAS21592.1"/>
    <property type="molecule type" value="Genomic_DNA"/>
</dbReference>
<dbReference type="GO" id="GO:0030395">
    <property type="term" value="F:lactose binding"/>
    <property type="evidence" value="ECO:0007669"/>
    <property type="project" value="TreeGrafter"/>
</dbReference>